<accession>A0A437MSI4</accession>
<protein>
    <submittedName>
        <fullName evidence="2">Uncharacterized protein</fullName>
    </submittedName>
</protein>
<feature type="region of interest" description="Disordered" evidence="1">
    <location>
        <begin position="1"/>
        <end position="24"/>
    </location>
</feature>
<evidence type="ECO:0000313" key="2">
    <source>
        <dbReference type="EMBL" id="RVU00596.1"/>
    </source>
</evidence>
<dbReference type="OrthoDB" id="769933at2"/>
<name>A0A437MSI4_9SPHI</name>
<feature type="region of interest" description="Disordered" evidence="1">
    <location>
        <begin position="45"/>
        <end position="77"/>
    </location>
</feature>
<gene>
    <name evidence="2" type="ORF">EOD41_11380</name>
</gene>
<dbReference type="EMBL" id="SACK01000004">
    <property type="protein sequence ID" value="RVU00596.1"/>
    <property type="molecule type" value="Genomic_DNA"/>
</dbReference>
<comment type="caution">
    <text evidence="2">The sequence shown here is derived from an EMBL/GenBank/DDBJ whole genome shotgun (WGS) entry which is preliminary data.</text>
</comment>
<keyword evidence="3" id="KW-1185">Reference proteome</keyword>
<evidence type="ECO:0000256" key="1">
    <source>
        <dbReference type="SAM" id="MobiDB-lite"/>
    </source>
</evidence>
<evidence type="ECO:0000313" key="3">
    <source>
        <dbReference type="Proteomes" id="UP000282759"/>
    </source>
</evidence>
<sequence length="77" mass="8546">MGKDKNGAYIAPKGKPSGSENETHHLKDAFAAVDPETEKVIAEKYTEDGTDELSANVHVRHPNRNVNKNQEDEDNDQ</sequence>
<proteinExistence type="predicted"/>
<dbReference type="RefSeq" id="WP_127704937.1">
    <property type="nucleotide sequence ID" value="NZ_SACK01000004.1"/>
</dbReference>
<organism evidence="2 3">
    <name type="scientific">Mucilaginibacter limnophilus</name>
    <dbReference type="NCBI Taxonomy" id="1932778"/>
    <lineage>
        <taxon>Bacteria</taxon>
        <taxon>Pseudomonadati</taxon>
        <taxon>Bacteroidota</taxon>
        <taxon>Sphingobacteriia</taxon>
        <taxon>Sphingobacteriales</taxon>
        <taxon>Sphingobacteriaceae</taxon>
        <taxon>Mucilaginibacter</taxon>
    </lineage>
</organism>
<dbReference type="Proteomes" id="UP000282759">
    <property type="component" value="Unassembled WGS sequence"/>
</dbReference>
<reference evidence="2 3" key="1">
    <citation type="submission" date="2019-01" db="EMBL/GenBank/DDBJ databases">
        <authorList>
            <person name="Chen W.-M."/>
        </authorList>
    </citation>
    <scope>NUCLEOTIDE SEQUENCE [LARGE SCALE GENOMIC DNA]</scope>
    <source>
        <strain evidence="2 3">YBJ-36</strain>
    </source>
</reference>
<dbReference type="AlphaFoldDB" id="A0A437MSI4"/>